<evidence type="ECO:0000313" key="2">
    <source>
        <dbReference type="Proteomes" id="UP001159363"/>
    </source>
</evidence>
<protein>
    <submittedName>
        <fullName evidence="1">Uncharacterized protein</fullName>
    </submittedName>
</protein>
<dbReference type="EMBL" id="JARBHB010000007">
    <property type="protein sequence ID" value="KAJ8879219.1"/>
    <property type="molecule type" value="Genomic_DNA"/>
</dbReference>
<reference evidence="1 2" key="1">
    <citation type="submission" date="2023-02" db="EMBL/GenBank/DDBJ databases">
        <title>LHISI_Scaffold_Assembly.</title>
        <authorList>
            <person name="Stuart O.P."/>
            <person name="Cleave R."/>
            <person name="Magrath M.J.L."/>
            <person name="Mikheyev A.S."/>
        </authorList>
    </citation>
    <scope>NUCLEOTIDE SEQUENCE [LARGE SCALE GENOMIC DNA]</scope>
    <source>
        <strain evidence="1">Daus_M_001</strain>
        <tissue evidence="1">Leg muscle</tissue>
    </source>
</reference>
<name>A0ABQ9H4M9_9NEOP</name>
<accession>A0ABQ9H4M9</accession>
<keyword evidence="2" id="KW-1185">Reference proteome</keyword>
<evidence type="ECO:0000313" key="1">
    <source>
        <dbReference type="EMBL" id="KAJ8879219.1"/>
    </source>
</evidence>
<dbReference type="Proteomes" id="UP001159363">
    <property type="component" value="Chromosome 6"/>
</dbReference>
<sequence>MATSSGVKLPPYLDLQSSIAYIDWKCWKTQFKFYLEVNQRASWSSLPISDAGRNNYVKVKKAIEKYINHCLNEVFEQYVFNKHFQEVWESFDHLHS</sequence>
<comment type="caution">
    <text evidence="1">The sequence shown here is derived from an EMBL/GenBank/DDBJ whole genome shotgun (WGS) entry which is preliminary data.</text>
</comment>
<proteinExistence type="predicted"/>
<gene>
    <name evidence="1" type="ORF">PR048_019825</name>
</gene>
<organism evidence="1 2">
    <name type="scientific">Dryococelus australis</name>
    <dbReference type="NCBI Taxonomy" id="614101"/>
    <lineage>
        <taxon>Eukaryota</taxon>
        <taxon>Metazoa</taxon>
        <taxon>Ecdysozoa</taxon>
        <taxon>Arthropoda</taxon>
        <taxon>Hexapoda</taxon>
        <taxon>Insecta</taxon>
        <taxon>Pterygota</taxon>
        <taxon>Neoptera</taxon>
        <taxon>Polyneoptera</taxon>
        <taxon>Phasmatodea</taxon>
        <taxon>Verophasmatodea</taxon>
        <taxon>Anareolatae</taxon>
        <taxon>Phasmatidae</taxon>
        <taxon>Eurycanthinae</taxon>
        <taxon>Dryococelus</taxon>
    </lineage>
</organism>